<organism evidence="2 3">
    <name type="scientific">Kocuria rosea subsp. polaris</name>
    <dbReference type="NCBI Taxonomy" id="136273"/>
    <lineage>
        <taxon>Bacteria</taxon>
        <taxon>Bacillati</taxon>
        <taxon>Actinomycetota</taxon>
        <taxon>Actinomycetes</taxon>
        <taxon>Micrococcales</taxon>
        <taxon>Micrococcaceae</taxon>
        <taxon>Kocuria</taxon>
    </lineage>
</organism>
<accession>A0A0W8I301</accession>
<dbReference type="EMBL" id="LQBK01000040">
    <property type="protein sequence ID" value="KUG52124.1"/>
    <property type="molecule type" value="Genomic_DNA"/>
</dbReference>
<dbReference type="Proteomes" id="UP000053512">
    <property type="component" value="Unassembled WGS sequence"/>
</dbReference>
<dbReference type="OrthoDB" id="4883235at2"/>
<reference evidence="3" key="1">
    <citation type="submission" date="2015-12" db="EMBL/GenBank/DDBJ databases">
        <authorList>
            <person name="Nair G.R."/>
            <person name="Kaur G."/>
            <person name="Mayilraj S."/>
        </authorList>
    </citation>
    <scope>NUCLEOTIDE SEQUENCE [LARGE SCALE GENOMIC DNA]</scope>
    <source>
        <strain evidence="3">CD08_4</strain>
    </source>
</reference>
<gene>
    <name evidence="2" type="ORF">AVL61_07180</name>
</gene>
<sequence length="64" mass="6457">MSDAPDETTEGSGKGPEGTVPDNEQGIGLTADENATGFEPEEDPEAATDPDEDPEAGEAALGHS</sequence>
<feature type="compositionally biased region" description="Acidic residues" evidence="1">
    <location>
        <begin position="39"/>
        <end position="56"/>
    </location>
</feature>
<evidence type="ECO:0000256" key="1">
    <source>
        <dbReference type="SAM" id="MobiDB-lite"/>
    </source>
</evidence>
<proteinExistence type="predicted"/>
<comment type="caution">
    <text evidence="2">The sequence shown here is derived from an EMBL/GenBank/DDBJ whole genome shotgun (WGS) entry which is preliminary data.</text>
</comment>
<protein>
    <submittedName>
        <fullName evidence="2">Uncharacterized protein</fullName>
    </submittedName>
</protein>
<evidence type="ECO:0000313" key="2">
    <source>
        <dbReference type="EMBL" id="KUG52124.1"/>
    </source>
</evidence>
<evidence type="ECO:0000313" key="3">
    <source>
        <dbReference type="Proteomes" id="UP000053512"/>
    </source>
</evidence>
<dbReference type="RefSeq" id="WP_058875259.1">
    <property type="nucleotide sequence ID" value="NZ_LQBK01000040.1"/>
</dbReference>
<feature type="region of interest" description="Disordered" evidence="1">
    <location>
        <begin position="1"/>
        <end position="64"/>
    </location>
</feature>
<dbReference type="AlphaFoldDB" id="A0A0W8I301"/>
<name>A0A0W8I301_KOCRO</name>